<dbReference type="InterPro" id="IPR010753">
    <property type="entry name" value="DUF1330"/>
</dbReference>
<dbReference type="EMBL" id="MF156708">
    <property type="protein sequence ID" value="ASU05123.1"/>
    <property type="molecule type" value="Genomic_DNA"/>
</dbReference>
<name>A0A223LMU3_KLEPN</name>
<accession>A0A223LMU3</accession>
<dbReference type="SUPFAM" id="SSF54909">
    <property type="entry name" value="Dimeric alpha+beta barrel"/>
    <property type="match status" value="1"/>
</dbReference>
<dbReference type="InterPro" id="IPR011008">
    <property type="entry name" value="Dimeric_a/b-barrel"/>
</dbReference>
<reference evidence="3" key="1">
    <citation type="submission" date="2017-05" db="EMBL/GenBank/DDBJ databases">
        <title>Complete sequence of p13294-KPC.</title>
        <authorList>
            <person name="Feng J."/>
            <person name="Zhang D."/>
            <person name="Zeng L."/>
            <person name="Jiang X."/>
            <person name="Zhan Z."/>
            <person name="Luo W."/>
            <person name="Zhao Y."/>
            <person name="Zhou D."/>
        </authorList>
    </citation>
    <scope>NUCLEOTIDE SEQUENCE</scope>
    <source>
        <strain evidence="3">13294</strain>
        <plasmid evidence="3">p13294-KPC</plasmid>
    </source>
</reference>
<dbReference type="Gene3D" id="3.40.30.10">
    <property type="entry name" value="Glutaredoxin"/>
    <property type="match status" value="1"/>
</dbReference>
<protein>
    <recommendedName>
        <fullName evidence="2">Thioredoxin domain-containing protein</fullName>
    </recommendedName>
</protein>
<dbReference type="SUPFAM" id="SSF52833">
    <property type="entry name" value="Thioredoxin-like"/>
    <property type="match status" value="1"/>
</dbReference>
<evidence type="ECO:0000313" key="3">
    <source>
        <dbReference type="EMBL" id="ASU05123.1"/>
    </source>
</evidence>
<dbReference type="PROSITE" id="PS51352">
    <property type="entry name" value="THIOREDOXIN_2"/>
    <property type="match status" value="1"/>
</dbReference>
<evidence type="ECO:0000259" key="2">
    <source>
        <dbReference type="PROSITE" id="PS51352"/>
    </source>
</evidence>
<dbReference type="Gene3D" id="3.30.70.100">
    <property type="match status" value="1"/>
</dbReference>
<geneLocation type="plasmid" evidence="3">
    <name>p13294-KPC</name>
</geneLocation>
<dbReference type="AlphaFoldDB" id="A0A223LMU3"/>
<sequence>MRRGTHENRVRAASLTTLRPSPAAVACRCDLMKDFKMEAFVVFTREETTDPEELATYSAGVGPSFDGHDVTFLAAYGAMEHLEGPPVEGAVILRFPTMQAPVIGIIAPPTKPSLRTVLPVPAIAPLSLRGGGDTPTEERRGWPRGIGRRTRILQPVGDQGGEVRVPSPHATTHRTSASELEDQMSVDERQAPELRVQRWIGADGESIAPLKLSDLGTGPKVLFAFQHWCRGCHLHGFPTLQRLHGALSAKGVGFAVIQTVFEGADENTFEKLRVNQLKYALPVAFGQDEPPAGATLPTFMEDYRTRGTPWFSVMDAGGRIVFSDFHLDADQLVKGLELV</sequence>
<feature type="domain" description="Thioredoxin" evidence="2">
    <location>
        <begin position="185"/>
        <end position="339"/>
    </location>
</feature>
<keyword evidence="3" id="KW-0614">Plasmid</keyword>
<dbReference type="InterPro" id="IPR013766">
    <property type="entry name" value="Thioredoxin_domain"/>
</dbReference>
<feature type="region of interest" description="Disordered" evidence="1">
    <location>
        <begin position="158"/>
        <end position="177"/>
    </location>
</feature>
<dbReference type="Pfam" id="PF07045">
    <property type="entry name" value="DUF1330"/>
    <property type="match status" value="1"/>
</dbReference>
<organism evidence="3">
    <name type="scientific">Klebsiella pneumoniae</name>
    <dbReference type="NCBI Taxonomy" id="573"/>
    <lineage>
        <taxon>Bacteria</taxon>
        <taxon>Pseudomonadati</taxon>
        <taxon>Pseudomonadota</taxon>
        <taxon>Gammaproteobacteria</taxon>
        <taxon>Enterobacterales</taxon>
        <taxon>Enterobacteriaceae</taxon>
        <taxon>Klebsiella/Raoultella group</taxon>
        <taxon>Klebsiella</taxon>
        <taxon>Klebsiella pneumoniae complex</taxon>
    </lineage>
</organism>
<dbReference type="InterPro" id="IPR036249">
    <property type="entry name" value="Thioredoxin-like_sf"/>
</dbReference>
<proteinExistence type="predicted"/>
<evidence type="ECO:0000256" key="1">
    <source>
        <dbReference type="SAM" id="MobiDB-lite"/>
    </source>
</evidence>